<dbReference type="AlphaFoldDB" id="A0A7I9VIQ6"/>
<proteinExistence type="predicted"/>
<evidence type="ECO:0000313" key="3">
    <source>
        <dbReference type="Proteomes" id="UP000503640"/>
    </source>
</evidence>
<comment type="caution">
    <text evidence="2">The sequence shown here is derived from an EMBL/GenBank/DDBJ whole genome shotgun (WGS) entry which is preliminary data.</text>
</comment>
<name>A0A7I9VIQ6_9BACT</name>
<keyword evidence="1" id="KW-1133">Transmembrane helix</keyword>
<dbReference type="EMBL" id="BJTG01000002">
    <property type="protein sequence ID" value="GEJ56233.1"/>
    <property type="molecule type" value="Genomic_DNA"/>
</dbReference>
<evidence type="ECO:0000313" key="2">
    <source>
        <dbReference type="EMBL" id="GEJ56233.1"/>
    </source>
</evidence>
<gene>
    <name evidence="2" type="ORF">AMYX_09740</name>
</gene>
<dbReference type="RefSeq" id="WP_176063517.1">
    <property type="nucleotide sequence ID" value="NZ_BJTG01000002.1"/>
</dbReference>
<evidence type="ECO:0000256" key="1">
    <source>
        <dbReference type="SAM" id="Phobius"/>
    </source>
</evidence>
<accession>A0A7I9VIQ6</accession>
<keyword evidence="3" id="KW-1185">Reference proteome</keyword>
<organism evidence="2 3">
    <name type="scientific">Anaeromyxobacter diazotrophicus</name>
    <dbReference type="NCBI Taxonomy" id="2590199"/>
    <lineage>
        <taxon>Bacteria</taxon>
        <taxon>Pseudomonadati</taxon>
        <taxon>Myxococcota</taxon>
        <taxon>Myxococcia</taxon>
        <taxon>Myxococcales</taxon>
        <taxon>Cystobacterineae</taxon>
        <taxon>Anaeromyxobacteraceae</taxon>
        <taxon>Anaeromyxobacter</taxon>
    </lineage>
</organism>
<reference evidence="3" key="1">
    <citation type="journal article" date="2020" name="Appl. Environ. Microbiol.">
        <title>Diazotrophic Anaeromyxobacter Isolates from Soils.</title>
        <authorList>
            <person name="Masuda Y."/>
            <person name="Yamanaka H."/>
            <person name="Xu Z.X."/>
            <person name="Shiratori Y."/>
            <person name="Aono T."/>
            <person name="Amachi S."/>
            <person name="Senoo K."/>
            <person name="Itoh H."/>
        </authorList>
    </citation>
    <scope>NUCLEOTIDE SEQUENCE [LARGE SCALE GENOMIC DNA]</scope>
    <source>
        <strain evidence="3">R267</strain>
    </source>
</reference>
<keyword evidence="1" id="KW-0472">Membrane</keyword>
<feature type="transmembrane region" description="Helical" evidence="1">
    <location>
        <begin position="25"/>
        <end position="43"/>
    </location>
</feature>
<protein>
    <submittedName>
        <fullName evidence="2">Uncharacterized protein</fullName>
    </submittedName>
</protein>
<sequence length="83" mass="8649">MADGARLDIQEILEGLGQRVQERPYPMLALGVFAGYVAGGGFFSKLTRPMARAALGALLVPGVRERLRGVAADLGARAPAAQA</sequence>
<keyword evidence="1" id="KW-0812">Transmembrane</keyword>
<dbReference type="Proteomes" id="UP000503640">
    <property type="component" value="Unassembled WGS sequence"/>
</dbReference>